<dbReference type="PROSITE" id="PS00527">
    <property type="entry name" value="RIBOSOMAL_S14"/>
    <property type="match status" value="1"/>
</dbReference>
<dbReference type="FunCoup" id="I2H634">
    <property type="interactions" value="588"/>
</dbReference>
<dbReference type="Proteomes" id="UP000002866">
    <property type="component" value="Chromosome 6"/>
</dbReference>
<evidence type="ECO:0000313" key="6">
    <source>
        <dbReference type="Proteomes" id="UP000002866"/>
    </source>
</evidence>
<evidence type="ECO:0000256" key="2">
    <source>
        <dbReference type="ARBA" id="ARBA00022980"/>
    </source>
</evidence>
<evidence type="ECO:0000256" key="3">
    <source>
        <dbReference type="ARBA" id="ARBA00023274"/>
    </source>
</evidence>
<dbReference type="OrthoDB" id="413436at2759"/>
<keyword evidence="6" id="KW-1185">Reference proteome</keyword>
<name>I2H634_HENB6</name>
<accession>I2H634</accession>
<dbReference type="PANTHER" id="PTHR19836">
    <property type="entry name" value="30S RIBOSOMAL PROTEIN S14"/>
    <property type="match status" value="1"/>
</dbReference>
<dbReference type="EMBL" id="HE806321">
    <property type="protein sequence ID" value="CCH61836.1"/>
    <property type="molecule type" value="Genomic_DNA"/>
</dbReference>
<sequence length="122" mass="14037">MKISFPSLGHFRFPIKTKLPPGNVNARVIRDNFKRQQVAESEITTRALKFIARNTTLPARARLQAQLQLSKMPNYTRMTQIRNRCVDTGHSRSIITAFRLCRTQFRKQALEGDLPGVKKGVW</sequence>
<dbReference type="eggNOG" id="KOG1741">
    <property type="taxonomic scope" value="Eukaryota"/>
</dbReference>
<dbReference type="OMA" id="FGLCRNQ"/>
<keyword evidence="2" id="KW-0689">Ribosomal protein</keyword>
<dbReference type="KEGG" id="tbl:TBLA_0F02970"/>
<keyword evidence="3" id="KW-0687">Ribonucleoprotein</keyword>
<dbReference type="GO" id="GO:0003735">
    <property type="term" value="F:structural constituent of ribosome"/>
    <property type="evidence" value="ECO:0007669"/>
    <property type="project" value="EnsemblFungi"/>
</dbReference>
<evidence type="ECO:0000256" key="1">
    <source>
        <dbReference type="ARBA" id="ARBA00009083"/>
    </source>
</evidence>
<dbReference type="PANTHER" id="PTHR19836:SF19">
    <property type="entry name" value="SMALL RIBOSOMAL SUBUNIT PROTEIN US14M"/>
    <property type="match status" value="1"/>
</dbReference>
<dbReference type="STRING" id="1071380.I2H634"/>
<dbReference type="RefSeq" id="XP_004181355.1">
    <property type="nucleotide sequence ID" value="XM_004181307.1"/>
</dbReference>
<dbReference type="Pfam" id="PF00253">
    <property type="entry name" value="Ribosomal_S14"/>
    <property type="match status" value="1"/>
</dbReference>
<comment type="similarity">
    <text evidence="1">Belongs to the universal ribosomal protein uS14 family.</text>
</comment>
<dbReference type="HOGENOM" id="CLU_139869_2_1_1"/>
<organism evidence="5 6">
    <name type="scientific">Henningerozyma blattae (strain ATCC 34711 / CBS 6284 / DSM 70876 / NBRC 10599 / NRRL Y-10934 / UCD 77-7)</name>
    <name type="common">Yeast</name>
    <name type="synonym">Tetrapisispora blattae</name>
    <dbReference type="NCBI Taxonomy" id="1071380"/>
    <lineage>
        <taxon>Eukaryota</taxon>
        <taxon>Fungi</taxon>
        <taxon>Dikarya</taxon>
        <taxon>Ascomycota</taxon>
        <taxon>Saccharomycotina</taxon>
        <taxon>Saccharomycetes</taxon>
        <taxon>Saccharomycetales</taxon>
        <taxon>Saccharomycetaceae</taxon>
        <taxon>Henningerozyma</taxon>
    </lineage>
</organism>
<dbReference type="InParanoid" id="I2H634"/>
<dbReference type="AlphaFoldDB" id="I2H634"/>
<dbReference type="InterPro" id="IPR001209">
    <property type="entry name" value="Ribosomal_uS14"/>
</dbReference>
<dbReference type="SUPFAM" id="SSF57716">
    <property type="entry name" value="Glucocorticoid receptor-like (DNA-binding domain)"/>
    <property type="match status" value="1"/>
</dbReference>
<gene>
    <name evidence="5" type="primary">TBLA0F02970</name>
    <name evidence="5" type="ORF">TBLA_0F02970</name>
</gene>
<dbReference type="GeneID" id="14496945"/>
<dbReference type="GO" id="GO:0006412">
    <property type="term" value="P:translation"/>
    <property type="evidence" value="ECO:0007669"/>
    <property type="project" value="InterPro"/>
</dbReference>
<protein>
    <recommendedName>
        <fullName evidence="4">37S ribosomal protein MRP2, mitochondrial</fullName>
    </recommendedName>
</protein>
<reference evidence="5 6" key="1">
    <citation type="journal article" date="2011" name="Proc. Natl. Acad. Sci. U.S.A.">
        <title>Evolutionary erosion of yeast sex chromosomes by mating-type switching accidents.</title>
        <authorList>
            <person name="Gordon J.L."/>
            <person name="Armisen D."/>
            <person name="Proux-Wera E."/>
            <person name="Oheigeartaigh S.S."/>
            <person name="Byrne K.P."/>
            <person name="Wolfe K.H."/>
        </authorList>
    </citation>
    <scope>NUCLEOTIDE SEQUENCE [LARGE SCALE GENOMIC DNA]</scope>
    <source>
        <strain evidence="6">ATCC 34711 / CBS 6284 / DSM 70876 / NBRC 10599 / NRRL Y-10934 / UCD 77-7</strain>
    </source>
</reference>
<proteinExistence type="inferred from homology"/>
<evidence type="ECO:0000313" key="5">
    <source>
        <dbReference type="EMBL" id="CCH61836.1"/>
    </source>
</evidence>
<dbReference type="FunFam" id="1.10.287.1480:FF:000001">
    <property type="entry name" value="30S ribosomal protein S14"/>
    <property type="match status" value="1"/>
</dbReference>
<dbReference type="Gene3D" id="1.10.287.1480">
    <property type="match status" value="1"/>
</dbReference>
<dbReference type="InterPro" id="IPR018271">
    <property type="entry name" value="Ribosomal_uS14_CS"/>
</dbReference>
<dbReference type="GO" id="GO:0005763">
    <property type="term" value="C:mitochondrial small ribosomal subunit"/>
    <property type="evidence" value="ECO:0007669"/>
    <property type="project" value="EnsemblFungi"/>
</dbReference>
<evidence type="ECO:0000256" key="4">
    <source>
        <dbReference type="ARBA" id="ARBA00076896"/>
    </source>
</evidence>